<dbReference type="GeneID" id="31675821"/>
<dbReference type="GO" id="GO:0003677">
    <property type="term" value="F:DNA binding"/>
    <property type="evidence" value="ECO:0007669"/>
    <property type="project" value="InterPro"/>
</dbReference>
<accession>A0A1V0N2B3</accession>
<dbReference type="PANTHER" id="PTHR13370">
    <property type="entry name" value="RNA METHYLASE-RELATED"/>
    <property type="match status" value="1"/>
</dbReference>
<dbReference type="InterPro" id="IPR029063">
    <property type="entry name" value="SAM-dependent_MTases_sf"/>
</dbReference>
<dbReference type="GO" id="GO:0005737">
    <property type="term" value="C:cytoplasm"/>
    <property type="evidence" value="ECO:0007669"/>
    <property type="project" value="TreeGrafter"/>
</dbReference>
<dbReference type="GO" id="GO:0008170">
    <property type="term" value="F:N-methyltransferase activity"/>
    <property type="evidence" value="ECO:0007669"/>
    <property type="project" value="InterPro"/>
</dbReference>
<dbReference type="KEGG" id="fai:FAD_0312"/>
<dbReference type="GO" id="GO:0009007">
    <property type="term" value="F:site-specific DNA-methyltransferase (adenine-specific) activity"/>
    <property type="evidence" value="ECO:0007669"/>
    <property type="project" value="TreeGrafter"/>
</dbReference>
<dbReference type="GO" id="GO:0032259">
    <property type="term" value="P:methylation"/>
    <property type="evidence" value="ECO:0007669"/>
    <property type="project" value="UniProtKB-KW"/>
</dbReference>
<dbReference type="STRING" id="74969.FAD_0312"/>
<evidence type="ECO:0000313" key="4">
    <source>
        <dbReference type="EMBL" id="ARD84234.1"/>
    </source>
</evidence>
<protein>
    <submittedName>
        <fullName evidence="4">Type II DNA modification methyltransferase</fullName>
    </submittedName>
</protein>
<feature type="domain" description="DNA methylase N-4/N-6" evidence="3">
    <location>
        <begin position="95"/>
        <end position="241"/>
    </location>
</feature>
<evidence type="ECO:0000313" key="5">
    <source>
        <dbReference type="Proteomes" id="UP000192050"/>
    </source>
</evidence>
<evidence type="ECO:0000256" key="2">
    <source>
        <dbReference type="ARBA" id="ARBA00022679"/>
    </source>
</evidence>
<keyword evidence="1 4" id="KW-0489">Methyltransferase</keyword>
<dbReference type="Gene3D" id="3.40.50.150">
    <property type="entry name" value="Vaccinia Virus protein VP39"/>
    <property type="match status" value="2"/>
</dbReference>
<evidence type="ECO:0000256" key="1">
    <source>
        <dbReference type="ARBA" id="ARBA00022603"/>
    </source>
</evidence>
<dbReference type="SUPFAM" id="SSF53335">
    <property type="entry name" value="S-adenosyl-L-methionine-dependent methyltransferases"/>
    <property type="match status" value="3"/>
</dbReference>
<dbReference type="PANTHER" id="PTHR13370:SF3">
    <property type="entry name" value="TRNA (GUANINE(10)-N2)-METHYLTRANSFERASE HOMOLOG"/>
    <property type="match status" value="1"/>
</dbReference>
<dbReference type="AlphaFoldDB" id="A0A1V0N2B3"/>
<name>A0A1V0N2B3_9ARCH</name>
<dbReference type="InterPro" id="IPR002941">
    <property type="entry name" value="DNA_methylase_N4/N6"/>
</dbReference>
<dbReference type="EMBL" id="CP015363">
    <property type="protein sequence ID" value="ARD84234.1"/>
    <property type="molecule type" value="Genomic_DNA"/>
</dbReference>
<dbReference type="RefSeq" id="WP_081141482.1">
    <property type="nucleotide sequence ID" value="NZ_CP015363.1"/>
</dbReference>
<dbReference type="Pfam" id="PF01555">
    <property type="entry name" value="N6_N4_Mtase"/>
    <property type="match status" value="1"/>
</dbReference>
<evidence type="ECO:0000259" key="3">
    <source>
        <dbReference type="Pfam" id="PF01555"/>
    </source>
</evidence>
<proteinExistence type="predicted"/>
<keyword evidence="2 4" id="KW-0808">Transferase</keyword>
<organism evidence="4 5">
    <name type="scientific">Ferroplasma acidiphilum</name>
    <dbReference type="NCBI Taxonomy" id="74969"/>
    <lineage>
        <taxon>Archaea</taxon>
        <taxon>Methanobacteriati</taxon>
        <taxon>Thermoplasmatota</taxon>
        <taxon>Thermoplasmata</taxon>
        <taxon>Thermoplasmatales</taxon>
        <taxon>Ferroplasmaceae</taxon>
        <taxon>Ferroplasma</taxon>
    </lineage>
</organism>
<sequence length="608" mass="70745">MNEEVIVSKREDGRITVSVPYNPEYIAKLKKIKGYRWHPESKLWSFPSDNSTLNEILELFDKKDVNVPWPLEHGNSLETIPDSTIVFLTIKEAAVWASNYVGKNVTSSNISYLVQYGRIKKISHNGTTFVRKDDLIKYYQSFRGKRELEWKEQLGDDLNWALSFDYLREADTTKHVHRLHPYKGKFIPQLVEYFLDDHIDDFKKEVYFKKGDIVLDPFCGSGTTLVQANELGINAIGIDVSIFNSLISNVKISKYDFGILKLEISRITETLRNFISKSNEIQFEQKLSEAMTKFNNLYFPSPEYKYKLHRNEINESVYGSEKEAEFLPVFNSLVREFRIQLKQGNNGTFLDKWYLQPVRREIDFTYELINNIQNNTIKDVLMVILSRTIRSCRATTHEDLATLIDPISSPYYCAKHKKICKPLFSILSWWERYSTDTIERLEQFNKVRTNTFQFCLTGDSRTLDIPNSLNRDAPELAELVQNQKIKGIFSSPPYIGLINYHEQHSYAYELFDLPENTASEIGNMSLGQGREARNKYVIDISNVLINCKQYLVDDYDVFLVANDKFNLYPSIANKADMNIVEQFKRPVLNRTEKDKGAYSEVIFHLKKG</sequence>
<keyword evidence="5" id="KW-1185">Reference proteome</keyword>
<gene>
    <name evidence="4" type="ORF">FAD_0312</name>
</gene>
<dbReference type="OrthoDB" id="56674at2157"/>
<dbReference type="REBASE" id="195974">
    <property type="entry name" value="M.FacYORF312P"/>
</dbReference>
<reference evidence="4 5" key="1">
    <citation type="submission" date="2011-10" db="EMBL/GenBank/DDBJ databases">
        <title>Metabolic and evolutionary patterns in the extreme acidophile Ferroplasma acidiphilum.</title>
        <authorList>
            <person name="Golyshina O.V."/>
            <person name="Kozyavkin S.A."/>
            <person name="Tatusov R.L."/>
            <person name="Slesarev A.I."/>
            <person name="Golyshin P.N."/>
        </authorList>
    </citation>
    <scope>NUCLEOTIDE SEQUENCE [LARGE SCALE GENOMIC DNA]</scope>
    <source>
        <strain evidence="5">Y</strain>
    </source>
</reference>
<dbReference type="Proteomes" id="UP000192050">
    <property type="component" value="Chromosome"/>
</dbReference>